<protein>
    <submittedName>
        <fullName evidence="1">Predicted protein</fullName>
    </submittedName>
</protein>
<dbReference type="Gramene" id="Al_scaffold_0001_132">
    <property type="protein sequence ID" value="Al_scaffold_0001_132"/>
    <property type="gene ID" value="Al_scaffold_0001_132"/>
</dbReference>
<keyword evidence="2" id="KW-1185">Reference proteome</keyword>
<dbReference type="Proteomes" id="UP000008694">
    <property type="component" value="Unassembled WGS sequence"/>
</dbReference>
<sequence>FKVLNDEGDTGAGCGCNRGLLEQCPVPPGYDARQVGPCIKRCVENLGYSGPLTIFAVGLLTNIPDDVL</sequence>
<dbReference type="HOGENOM" id="CLU_2801468_0_0_1"/>
<feature type="non-terminal residue" evidence="1">
    <location>
        <position position="1"/>
    </location>
</feature>
<evidence type="ECO:0000313" key="2">
    <source>
        <dbReference type="Proteomes" id="UP000008694"/>
    </source>
</evidence>
<organism evidence="2">
    <name type="scientific">Arabidopsis lyrata subsp. lyrata</name>
    <name type="common">Lyre-leaved rock-cress</name>
    <dbReference type="NCBI Taxonomy" id="81972"/>
    <lineage>
        <taxon>Eukaryota</taxon>
        <taxon>Viridiplantae</taxon>
        <taxon>Streptophyta</taxon>
        <taxon>Embryophyta</taxon>
        <taxon>Tracheophyta</taxon>
        <taxon>Spermatophyta</taxon>
        <taxon>Magnoliopsida</taxon>
        <taxon>eudicotyledons</taxon>
        <taxon>Gunneridae</taxon>
        <taxon>Pentapetalae</taxon>
        <taxon>rosids</taxon>
        <taxon>malvids</taxon>
        <taxon>Brassicales</taxon>
        <taxon>Brassicaceae</taxon>
        <taxon>Camelineae</taxon>
        <taxon>Arabidopsis</taxon>
    </lineage>
</organism>
<evidence type="ECO:0000313" key="1">
    <source>
        <dbReference type="EMBL" id="EFH65651.1"/>
    </source>
</evidence>
<dbReference type="AlphaFoldDB" id="D7KQC3"/>
<proteinExistence type="predicted"/>
<name>D7KQC3_ARALL</name>
<gene>
    <name evidence="1" type="ORF">ARALYDRAFT_677809</name>
</gene>
<accession>D7KQC3</accession>
<dbReference type="EMBL" id="GL348713">
    <property type="protein sequence ID" value="EFH65651.1"/>
    <property type="molecule type" value="Genomic_DNA"/>
</dbReference>
<reference evidence="2" key="1">
    <citation type="journal article" date="2011" name="Nat. Genet.">
        <title>The Arabidopsis lyrata genome sequence and the basis of rapid genome size change.</title>
        <authorList>
            <person name="Hu T.T."/>
            <person name="Pattyn P."/>
            <person name="Bakker E.G."/>
            <person name="Cao J."/>
            <person name="Cheng J.-F."/>
            <person name="Clark R.M."/>
            <person name="Fahlgren N."/>
            <person name="Fawcett J.A."/>
            <person name="Grimwood J."/>
            <person name="Gundlach H."/>
            <person name="Haberer G."/>
            <person name="Hollister J.D."/>
            <person name="Ossowski S."/>
            <person name="Ottilar R.P."/>
            <person name="Salamov A.A."/>
            <person name="Schneeberger K."/>
            <person name="Spannagl M."/>
            <person name="Wang X."/>
            <person name="Yang L."/>
            <person name="Nasrallah M.E."/>
            <person name="Bergelson J."/>
            <person name="Carrington J.C."/>
            <person name="Gaut B.S."/>
            <person name="Schmutz J."/>
            <person name="Mayer K.F.X."/>
            <person name="Van de Peer Y."/>
            <person name="Grigoriev I.V."/>
            <person name="Nordborg M."/>
            <person name="Weigel D."/>
            <person name="Guo Y.-L."/>
        </authorList>
    </citation>
    <scope>NUCLEOTIDE SEQUENCE [LARGE SCALE GENOMIC DNA]</scope>
    <source>
        <strain evidence="2">cv. MN47</strain>
    </source>
</reference>